<proteinExistence type="predicted"/>
<sequence>MRKPWVVSCVVVALAAGWGLGRLGKAAPPPGDEAVSTKSEVRDGRRTRFEGGAQAGVRTFEELLAAGGSDRRILNALTRQLDGCGEEELGEMLKLLDSAQIRGSWGKRMVAVQMIFERWAEIDPNAALGQAMELDRWDSDQAMQAVFSTMVKTDAQGAWTLARSVTEGPLQRRASEIVLGSMAETDPQGAFALLKSIPGLEPSPLFASWAKVNPVEALEACRTLPGTGRNGILGSVFGQWFRDDEGAAMAAFDQLEGLERRSAADSILGTWQSLDVDAAAAWAAEHPGECSDDAMRSVCREMGRNDPQAAVAWAGEHLKDNVRIEALEGVFGEWASRSPGEAAEWLKTVANPAEQVRIAKDGFWWLAWSSPQEAVALAKDIGESNFDGWFVQQIGQQLAGLDMKRAMEIVDTFDTDNFKDGMRQGIVEAWMGVDPEGALTFAMGEPNESKRTGMLGVIAAQMADRDPARALSLAETLPPGQSQTRVVTEAIEQWVGKSPQDASAYVAGLSDPVVKEAALQTLLRSWSWQDGEAAFKFAESQDGGAAHQGMMQAAGQWAERDPEGAFRYISRLPAGGSADSAVAAVLRHWAGESPADAASALEGMNGGTPKMYESLAATWSAKEPDQALQWASRLSDPAAQAGAYEAISQNWAERDPTSAGQWLSGLSEGEPRDKAVMAYAQQVVGVDPASSLGWAASIGDESRRWDTVKSLANRWYQRDSNAAVGWLEDQGFSEAQIREATRD</sequence>
<protein>
    <submittedName>
        <fullName evidence="1">Uncharacterized protein</fullName>
    </submittedName>
</protein>
<gene>
    <name evidence="1" type="ORF">Hsar01_00634</name>
</gene>
<dbReference type="RefSeq" id="WP_353565577.1">
    <property type="nucleotide sequence ID" value="NZ_BAABRI010000003.1"/>
</dbReference>
<organism evidence="1 2">
    <name type="scientific">Haloferula sargassicola</name>
    <dbReference type="NCBI Taxonomy" id="490096"/>
    <lineage>
        <taxon>Bacteria</taxon>
        <taxon>Pseudomonadati</taxon>
        <taxon>Verrucomicrobiota</taxon>
        <taxon>Verrucomicrobiia</taxon>
        <taxon>Verrucomicrobiales</taxon>
        <taxon>Verrucomicrobiaceae</taxon>
        <taxon>Haloferula</taxon>
    </lineage>
</organism>
<comment type="caution">
    <text evidence="1">The sequence shown here is derived from an EMBL/GenBank/DDBJ whole genome shotgun (WGS) entry which is preliminary data.</text>
</comment>
<dbReference type="Proteomes" id="UP001476282">
    <property type="component" value="Unassembled WGS sequence"/>
</dbReference>
<name>A0ABP9UIE2_9BACT</name>
<reference evidence="1 2" key="1">
    <citation type="submission" date="2024-02" db="EMBL/GenBank/DDBJ databases">
        <title>Haloferula sargassicola NBRC 104335.</title>
        <authorList>
            <person name="Ichikawa N."/>
            <person name="Katano-Makiyama Y."/>
            <person name="Hidaka K."/>
        </authorList>
    </citation>
    <scope>NUCLEOTIDE SEQUENCE [LARGE SCALE GENOMIC DNA]</scope>
    <source>
        <strain evidence="1 2">NBRC 104335</strain>
    </source>
</reference>
<evidence type="ECO:0000313" key="1">
    <source>
        <dbReference type="EMBL" id="GAA5481425.1"/>
    </source>
</evidence>
<keyword evidence="2" id="KW-1185">Reference proteome</keyword>
<dbReference type="EMBL" id="BAABRI010000003">
    <property type="protein sequence ID" value="GAA5481425.1"/>
    <property type="molecule type" value="Genomic_DNA"/>
</dbReference>
<accession>A0ABP9UIE2</accession>
<evidence type="ECO:0000313" key="2">
    <source>
        <dbReference type="Proteomes" id="UP001476282"/>
    </source>
</evidence>